<comment type="caution">
    <text evidence="2">The sequence shown here is derived from an EMBL/GenBank/DDBJ whole genome shotgun (WGS) entry which is preliminary data.</text>
</comment>
<dbReference type="InterPro" id="IPR016182">
    <property type="entry name" value="Cu_amine_oxidase_N-reg"/>
</dbReference>
<dbReference type="Gene3D" id="3.10.450.40">
    <property type="match status" value="1"/>
</dbReference>
<dbReference type="EMBL" id="JAGTJR010000072">
    <property type="protein sequence ID" value="KAH7017938.1"/>
    <property type="molecule type" value="Genomic_DNA"/>
</dbReference>
<feature type="domain" description="Copper amine oxidase N2-terminal" evidence="1">
    <location>
        <begin position="2"/>
        <end position="44"/>
    </location>
</feature>
<gene>
    <name evidence="2" type="ORF">B0J12DRAFT_688651</name>
</gene>
<protein>
    <recommendedName>
        <fullName evidence="1">Copper amine oxidase N2-terminal domain-containing protein</fullName>
    </recommendedName>
</protein>
<evidence type="ECO:0000313" key="2">
    <source>
        <dbReference type="EMBL" id="KAH7017938.1"/>
    </source>
</evidence>
<dbReference type="InterPro" id="IPR015800">
    <property type="entry name" value="Cu_amine_oxidase_N2"/>
</dbReference>
<proteinExistence type="predicted"/>
<evidence type="ECO:0000259" key="1">
    <source>
        <dbReference type="Pfam" id="PF02727"/>
    </source>
</evidence>
<organism evidence="2 3">
    <name type="scientific">Macrophomina phaseolina</name>
    <dbReference type="NCBI Taxonomy" id="35725"/>
    <lineage>
        <taxon>Eukaryota</taxon>
        <taxon>Fungi</taxon>
        <taxon>Dikarya</taxon>
        <taxon>Ascomycota</taxon>
        <taxon>Pezizomycotina</taxon>
        <taxon>Dothideomycetes</taxon>
        <taxon>Dothideomycetes incertae sedis</taxon>
        <taxon>Botryosphaeriales</taxon>
        <taxon>Botryosphaeriaceae</taxon>
        <taxon>Macrophomina</taxon>
    </lineage>
</organism>
<keyword evidence="3" id="KW-1185">Reference proteome</keyword>
<sequence length="65" mass="7333">MLPNKTDALKYLDNKGQGPRRYALAVLNMAATTEPYYQDLIVGPPPIRNGATGYRNLTYPLYEED</sequence>
<reference evidence="2 3" key="1">
    <citation type="journal article" date="2021" name="Nat. Commun.">
        <title>Genetic determinants of endophytism in the Arabidopsis root mycobiome.</title>
        <authorList>
            <person name="Mesny F."/>
            <person name="Miyauchi S."/>
            <person name="Thiergart T."/>
            <person name="Pickel B."/>
            <person name="Atanasova L."/>
            <person name="Karlsson M."/>
            <person name="Huettel B."/>
            <person name="Barry K.W."/>
            <person name="Haridas S."/>
            <person name="Chen C."/>
            <person name="Bauer D."/>
            <person name="Andreopoulos W."/>
            <person name="Pangilinan J."/>
            <person name="LaButti K."/>
            <person name="Riley R."/>
            <person name="Lipzen A."/>
            <person name="Clum A."/>
            <person name="Drula E."/>
            <person name="Henrissat B."/>
            <person name="Kohler A."/>
            <person name="Grigoriev I.V."/>
            <person name="Martin F.M."/>
            <person name="Hacquard S."/>
        </authorList>
    </citation>
    <scope>NUCLEOTIDE SEQUENCE [LARGE SCALE GENOMIC DNA]</scope>
    <source>
        <strain evidence="2 3">MPI-SDFR-AT-0080</strain>
    </source>
</reference>
<dbReference type="Proteomes" id="UP000774617">
    <property type="component" value="Unassembled WGS sequence"/>
</dbReference>
<name>A0ABQ8FRM0_9PEZI</name>
<accession>A0ABQ8FRM0</accession>
<evidence type="ECO:0000313" key="3">
    <source>
        <dbReference type="Proteomes" id="UP000774617"/>
    </source>
</evidence>
<dbReference type="SUPFAM" id="SSF54416">
    <property type="entry name" value="Amine oxidase N-terminal region"/>
    <property type="match status" value="1"/>
</dbReference>
<dbReference type="Pfam" id="PF02727">
    <property type="entry name" value="Cu_amine_oxidN2"/>
    <property type="match status" value="1"/>
</dbReference>